<accession>A0A816K496</accession>
<evidence type="ECO:0000256" key="1">
    <source>
        <dbReference type="SAM" id="SignalP"/>
    </source>
</evidence>
<protein>
    <submittedName>
        <fullName evidence="2">(rape) hypothetical protein</fullName>
    </submittedName>
</protein>
<feature type="chain" id="PRO_5032833369" evidence="1">
    <location>
        <begin position="28"/>
        <end position="89"/>
    </location>
</feature>
<gene>
    <name evidence="2" type="ORF">DARMORV10_C04P55140.1</name>
</gene>
<dbReference type="Proteomes" id="UP001295469">
    <property type="component" value="Chromosome C04"/>
</dbReference>
<name>A0A816K496_BRANA</name>
<reference evidence="2" key="1">
    <citation type="submission" date="2021-01" db="EMBL/GenBank/DDBJ databases">
        <authorList>
            <consortium name="Genoscope - CEA"/>
            <person name="William W."/>
        </authorList>
    </citation>
    <scope>NUCLEOTIDE SEQUENCE</scope>
</reference>
<proteinExistence type="predicted"/>
<dbReference type="AlphaFoldDB" id="A0A816K496"/>
<dbReference type="EMBL" id="HG994368">
    <property type="protein sequence ID" value="CAF1862108.1"/>
    <property type="molecule type" value="Genomic_DNA"/>
</dbReference>
<organism evidence="2">
    <name type="scientific">Brassica napus</name>
    <name type="common">Rape</name>
    <dbReference type="NCBI Taxonomy" id="3708"/>
    <lineage>
        <taxon>Eukaryota</taxon>
        <taxon>Viridiplantae</taxon>
        <taxon>Streptophyta</taxon>
        <taxon>Embryophyta</taxon>
        <taxon>Tracheophyta</taxon>
        <taxon>Spermatophyta</taxon>
        <taxon>Magnoliopsida</taxon>
        <taxon>eudicotyledons</taxon>
        <taxon>Gunneridae</taxon>
        <taxon>Pentapetalae</taxon>
        <taxon>rosids</taxon>
        <taxon>malvids</taxon>
        <taxon>Brassicales</taxon>
        <taxon>Brassicaceae</taxon>
        <taxon>Brassiceae</taxon>
        <taxon>Brassica</taxon>
    </lineage>
</organism>
<keyword evidence="1" id="KW-0732">Signal</keyword>
<evidence type="ECO:0000313" key="2">
    <source>
        <dbReference type="EMBL" id="CAF1862108.1"/>
    </source>
</evidence>
<feature type="signal peptide" evidence="1">
    <location>
        <begin position="1"/>
        <end position="27"/>
    </location>
</feature>
<sequence>MATNKFSSLLLFSLMVSTLILLPMASGKIRICPERRPPCKASQACIQNCENLGYRTGDCEEIYADVYCCCVDKLKSQDNPHSPSAFPSN</sequence>